<evidence type="ECO:0000313" key="3">
    <source>
        <dbReference type="EMBL" id="KAF4448533.1"/>
    </source>
</evidence>
<evidence type="ECO:0000256" key="1">
    <source>
        <dbReference type="SAM" id="MobiDB-lite"/>
    </source>
</evidence>
<dbReference type="Proteomes" id="UP000554235">
    <property type="component" value="Unassembled WGS sequence"/>
</dbReference>
<dbReference type="InterPro" id="IPR022257">
    <property type="entry name" value="PHM7_ext"/>
</dbReference>
<keyword evidence="4" id="KW-1185">Reference proteome</keyword>
<sequence>MPQRDASAAESRVSERSIQGEACSPDNEGRSHEYLEVAASTAEYADLPTRLEDVPQCVRRVLALGAFEHKAPHARLPPTVWIPRDHLGVSSWEADQTMRATHHVSISNQGAFLGKDGCVSFDSFPPGVMEYDRVEL</sequence>
<dbReference type="Pfam" id="PF12621">
    <property type="entry name" value="PHM7_ext"/>
    <property type="match status" value="1"/>
</dbReference>
<evidence type="ECO:0000313" key="4">
    <source>
        <dbReference type="Proteomes" id="UP000554235"/>
    </source>
</evidence>
<protein>
    <recommendedName>
        <fullName evidence="2">10TM putative phosphate transporter extracellular tail domain-containing protein</fullName>
    </recommendedName>
</protein>
<accession>A0A8H4NWX2</accession>
<organism evidence="3 4">
    <name type="scientific">Fusarium albosuccineum</name>
    <dbReference type="NCBI Taxonomy" id="1237068"/>
    <lineage>
        <taxon>Eukaryota</taxon>
        <taxon>Fungi</taxon>
        <taxon>Dikarya</taxon>
        <taxon>Ascomycota</taxon>
        <taxon>Pezizomycotina</taxon>
        <taxon>Sordariomycetes</taxon>
        <taxon>Hypocreomycetidae</taxon>
        <taxon>Hypocreales</taxon>
        <taxon>Nectriaceae</taxon>
        <taxon>Fusarium</taxon>
        <taxon>Fusarium decemcellulare species complex</taxon>
    </lineage>
</organism>
<feature type="domain" description="10TM putative phosphate transporter extracellular tail" evidence="2">
    <location>
        <begin position="66"/>
        <end position="126"/>
    </location>
</feature>
<evidence type="ECO:0000259" key="2">
    <source>
        <dbReference type="Pfam" id="PF12621"/>
    </source>
</evidence>
<gene>
    <name evidence="3" type="ORF">FALBO_16791</name>
</gene>
<comment type="caution">
    <text evidence="3">The sequence shown here is derived from an EMBL/GenBank/DDBJ whole genome shotgun (WGS) entry which is preliminary data.</text>
</comment>
<dbReference type="AlphaFoldDB" id="A0A8H4NWX2"/>
<dbReference type="OrthoDB" id="5063597at2759"/>
<feature type="region of interest" description="Disordered" evidence="1">
    <location>
        <begin position="1"/>
        <end position="31"/>
    </location>
</feature>
<feature type="compositionally biased region" description="Low complexity" evidence="1">
    <location>
        <begin position="1"/>
        <end position="11"/>
    </location>
</feature>
<dbReference type="EMBL" id="JAADYS010003300">
    <property type="protein sequence ID" value="KAF4448533.1"/>
    <property type="molecule type" value="Genomic_DNA"/>
</dbReference>
<reference evidence="3 4" key="1">
    <citation type="submission" date="2020-01" db="EMBL/GenBank/DDBJ databases">
        <title>Identification and distribution of gene clusters putatively required for synthesis of sphingolipid metabolism inhibitors in phylogenetically diverse species of the filamentous fungus Fusarium.</title>
        <authorList>
            <person name="Kim H.-S."/>
            <person name="Busman M."/>
            <person name="Brown D.W."/>
            <person name="Divon H."/>
            <person name="Uhlig S."/>
            <person name="Proctor R.H."/>
        </authorList>
    </citation>
    <scope>NUCLEOTIDE SEQUENCE [LARGE SCALE GENOMIC DNA]</scope>
    <source>
        <strain evidence="3 4">NRRL 20459</strain>
    </source>
</reference>
<proteinExistence type="predicted"/>
<name>A0A8H4NWX2_9HYPO</name>